<proteinExistence type="predicted"/>
<name>A0A7R8UCG4_HERIL</name>
<sequence length="94" mass="10693">MSCTLIDKLIIPVKITKDIQLTAKNKNYCLKIPTEKAFSRYFARVKLSGGFANSQDLPHSLLLRLIKTTCIMFNVKIKRNSRCQQQTTPSHPAI</sequence>
<dbReference type="InParanoid" id="A0A7R8UCG4"/>
<evidence type="ECO:0000313" key="2">
    <source>
        <dbReference type="Proteomes" id="UP000594454"/>
    </source>
</evidence>
<protein>
    <submittedName>
        <fullName evidence="1">Uncharacterized protein</fullName>
    </submittedName>
</protein>
<organism evidence="1 2">
    <name type="scientific">Hermetia illucens</name>
    <name type="common">Black soldier fly</name>
    <dbReference type="NCBI Taxonomy" id="343691"/>
    <lineage>
        <taxon>Eukaryota</taxon>
        <taxon>Metazoa</taxon>
        <taxon>Ecdysozoa</taxon>
        <taxon>Arthropoda</taxon>
        <taxon>Hexapoda</taxon>
        <taxon>Insecta</taxon>
        <taxon>Pterygota</taxon>
        <taxon>Neoptera</taxon>
        <taxon>Endopterygota</taxon>
        <taxon>Diptera</taxon>
        <taxon>Brachycera</taxon>
        <taxon>Stratiomyomorpha</taxon>
        <taxon>Stratiomyidae</taxon>
        <taxon>Hermetiinae</taxon>
        <taxon>Hermetia</taxon>
    </lineage>
</organism>
<reference evidence="1 2" key="1">
    <citation type="submission" date="2020-11" db="EMBL/GenBank/DDBJ databases">
        <authorList>
            <person name="Wallbank WR R."/>
            <person name="Pardo Diaz C."/>
            <person name="Kozak K."/>
            <person name="Martin S."/>
            <person name="Jiggins C."/>
            <person name="Moest M."/>
            <person name="Warren A I."/>
            <person name="Generalovic N T."/>
            <person name="Byers J.R.P. K."/>
            <person name="Montejo-Kovacevich G."/>
            <person name="Yen C E."/>
        </authorList>
    </citation>
    <scope>NUCLEOTIDE SEQUENCE [LARGE SCALE GENOMIC DNA]</scope>
</reference>
<dbReference type="AlphaFoldDB" id="A0A7R8UCG4"/>
<evidence type="ECO:0000313" key="1">
    <source>
        <dbReference type="EMBL" id="CAD7078215.1"/>
    </source>
</evidence>
<keyword evidence="2" id="KW-1185">Reference proteome</keyword>
<dbReference type="EMBL" id="LR899009">
    <property type="protein sequence ID" value="CAD7078215.1"/>
    <property type="molecule type" value="Genomic_DNA"/>
</dbReference>
<gene>
    <name evidence="1" type="ORF">HERILL_LOCUS1496</name>
</gene>
<accession>A0A7R8UCG4</accession>
<dbReference type="Proteomes" id="UP000594454">
    <property type="component" value="Chromosome 1"/>
</dbReference>